<dbReference type="RefSeq" id="WP_096183333.1">
    <property type="nucleotide sequence ID" value="NZ_BDUF01000097.1"/>
</dbReference>
<dbReference type="Gene3D" id="2.40.10.220">
    <property type="entry name" value="predicted glycosyltransferase like domains"/>
    <property type="match status" value="1"/>
</dbReference>
<name>A0A292YK50_9BACL</name>
<dbReference type="InterPro" id="IPR009875">
    <property type="entry name" value="PilZ_domain"/>
</dbReference>
<evidence type="ECO:0000313" key="2">
    <source>
        <dbReference type="EMBL" id="GAX91487.1"/>
    </source>
</evidence>
<evidence type="ECO:0000259" key="1">
    <source>
        <dbReference type="Pfam" id="PF07238"/>
    </source>
</evidence>
<sequence>MQRREHYRIPLNAFCSLQLRKLGNRYMPIGKQFEVVLRNISGGGLCFVSERDIPVSEELIWKFDVNLPEQQLQVYGQLVWKKSTSDQFQYGVKFVFFTDREQRELMSKLYQLQIRSRNQKNMNSDEKPNCRT</sequence>
<comment type="caution">
    <text evidence="2">The sequence shown here is derived from an EMBL/GenBank/DDBJ whole genome shotgun (WGS) entry which is preliminary data.</text>
</comment>
<gene>
    <name evidence="2" type="ORF">EFBL_3156</name>
</gene>
<dbReference type="GO" id="GO:0035438">
    <property type="term" value="F:cyclic-di-GMP binding"/>
    <property type="evidence" value="ECO:0007669"/>
    <property type="project" value="InterPro"/>
</dbReference>
<dbReference type="SUPFAM" id="SSF141371">
    <property type="entry name" value="PilZ domain-like"/>
    <property type="match status" value="1"/>
</dbReference>
<dbReference type="OrthoDB" id="2382373at2"/>
<feature type="domain" description="PilZ" evidence="1">
    <location>
        <begin position="2"/>
        <end position="108"/>
    </location>
</feature>
<reference evidence="3" key="1">
    <citation type="submission" date="2017-07" db="EMBL/GenBank/DDBJ databases">
        <title>Draft genome sequence of Effusibacillus lacus strain skLN1.</title>
        <authorList>
            <person name="Watanabe M."/>
            <person name="Kojima H."/>
            <person name="Fukui M."/>
        </authorList>
    </citation>
    <scope>NUCLEOTIDE SEQUENCE [LARGE SCALE GENOMIC DNA]</scope>
    <source>
        <strain evidence="3">skLN1</strain>
    </source>
</reference>
<dbReference type="Proteomes" id="UP000217785">
    <property type="component" value="Unassembled WGS sequence"/>
</dbReference>
<protein>
    <recommendedName>
        <fullName evidence="1">PilZ domain-containing protein</fullName>
    </recommendedName>
</protein>
<evidence type="ECO:0000313" key="3">
    <source>
        <dbReference type="Proteomes" id="UP000217785"/>
    </source>
</evidence>
<proteinExistence type="predicted"/>
<keyword evidence="3" id="KW-1185">Reference proteome</keyword>
<dbReference type="EMBL" id="BDUF01000097">
    <property type="protein sequence ID" value="GAX91487.1"/>
    <property type="molecule type" value="Genomic_DNA"/>
</dbReference>
<accession>A0A292YK50</accession>
<dbReference type="Pfam" id="PF07238">
    <property type="entry name" value="PilZ"/>
    <property type="match status" value="1"/>
</dbReference>
<organism evidence="2 3">
    <name type="scientific">Effusibacillus lacus</name>
    <dbReference type="NCBI Taxonomy" id="1348429"/>
    <lineage>
        <taxon>Bacteria</taxon>
        <taxon>Bacillati</taxon>
        <taxon>Bacillota</taxon>
        <taxon>Bacilli</taxon>
        <taxon>Bacillales</taxon>
        <taxon>Alicyclobacillaceae</taxon>
        <taxon>Effusibacillus</taxon>
    </lineage>
</organism>
<dbReference type="AlphaFoldDB" id="A0A292YK50"/>